<evidence type="ECO:0000256" key="5">
    <source>
        <dbReference type="ARBA" id="ARBA00022737"/>
    </source>
</evidence>
<evidence type="ECO:0000256" key="11">
    <source>
        <dbReference type="SAM" id="MobiDB-lite"/>
    </source>
</evidence>
<evidence type="ECO:0000256" key="9">
    <source>
        <dbReference type="ARBA" id="ARBA00023180"/>
    </source>
</evidence>
<feature type="compositionally biased region" description="Polar residues" evidence="11">
    <location>
        <begin position="112"/>
        <end position="123"/>
    </location>
</feature>
<evidence type="ECO:0000256" key="7">
    <source>
        <dbReference type="ARBA" id="ARBA00022875"/>
    </source>
</evidence>
<evidence type="ECO:0000256" key="4">
    <source>
        <dbReference type="ARBA" id="ARBA00022588"/>
    </source>
</evidence>
<dbReference type="GO" id="GO:0045087">
    <property type="term" value="P:innate immune response"/>
    <property type="evidence" value="ECO:0007669"/>
    <property type="project" value="UniProtKB-KW"/>
</dbReference>
<evidence type="ECO:0000256" key="8">
    <source>
        <dbReference type="ARBA" id="ARBA00023157"/>
    </source>
</evidence>
<feature type="domain" description="C1q" evidence="13">
    <location>
        <begin position="116"/>
        <end position="258"/>
    </location>
</feature>
<keyword evidence="10" id="KW-0379">Hydroxylation</keyword>
<keyword evidence="7" id="KW-0180">Complement pathway</keyword>
<comment type="subcellular location">
    <subcellularLocation>
        <location evidence="1">Secreted</location>
        <location evidence="1">Extracellular space</location>
        <location evidence="1">Extracellular matrix</location>
    </subcellularLocation>
</comment>
<evidence type="ECO:0000256" key="6">
    <source>
        <dbReference type="ARBA" id="ARBA00022859"/>
    </source>
</evidence>
<dbReference type="GO" id="GO:0006958">
    <property type="term" value="P:complement activation, classical pathway"/>
    <property type="evidence" value="ECO:0007669"/>
    <property type="project" value="UniProtKB-KW"/>
</dbReference>
<name>A0AA88NYE2_CHASR</name>
<dbReference type="Pfam" id="PF00386">
    <property type="entry name" value="C1q"/>
    <property type="match status" value="1"/>
</dbReference>
<evidence type="ECO:0000256" key="1">
    <source>
        <dbReference type="ARBA" id="ARBA00004498"/>
    </source>
</evidence>
<evidence type="ECO:0000313" key="14">
    <source>
        <dbReference type="EMBL" id="KAK2861653.1"/>
    </source>
</evidence>
<dbReference type="PANTHER" id="PTHR15427">
    <property type="entry name" value="EMILIN ELASTIN MICROFIBRIL INTERFACE-LOCATED PROTEIN ELASTIN MICROFIBRIL INTERFACER"/>
    <property type="match status" value="1"/>
</dbReference>
<gene>
    <name evidence="14" type="ORF">Q5P01_001186</name>
</gene>
<dbReference type="PANTHER" id="PTHR15427:SF26">
    <property type="entry name" value="COMPLEMENT C1Q SUBCOMPONENT SUBUNIT A"/>
    <property type="match status" value="1"/>
</dbReference>
<evidence type="ECO:0000256" key="12">
    <source>
        <dbReference type="SAM" id="SignalP"/>
    </source>
</evidence>
<keyword evidence="6" id="KW-0391">Immunity</keyword>
<evidence type="ECO:0000313" key="15">
    <source>
        <dbReference type="Proteomes" id="UP001187415"/>
    </source>
</evidence>
<keyword evidence="12" id="KW-0732">Signal</keyword>
<dbReference type="Proteomes" id="UP001187415">
    <property type="component" value="Unassembled WGS sequence"/>
</dbReference>
<feature type="region of interest" description="Disordered" evidence="11">
    <location>
        <begin position="77"/>
        <end position="123"/>
    </location>
</feature>
<keyword evidence="2" id="KW-0964">Secreted</keyword>
<dbReference type="SUPFAM" id="SSF49842">
    <property type="entry name" value="TNF-like"/>
    <property type="match status" value="1"/>
</dbReference>
<keyword evidence="8" id="KW-1015">Disulfide bond</keyword>
<evidence type="ECO:0000259" key="13">
    <source>
        <dbReference type="PROSITE" id="PS50871"/>
    </source>
</evidence>
<reference evidence="14" key="1">
    <citation type="submission" date="2023-07" db="EMBL/GenBank/DDBJ databases">
        <title>Chromosome-level Genome Assembly of Striped Snakehead (Channa striata).</title>
        <authorList>
            <person name="Liu H."/>
        </authorList>
    </citation>
    <scope>NUCLEOTIDE SEQUENCE</scope>
    <source>
        <strain evidence="14">Gz</strain>
        <tissue evidence="14">Muscle</tissue>
    </source>
</reference>
<organism evidence="14 15">
    <name type="scientific">Channa striata</name>
    <name type="common">Snakehead murrel</name>
    <name type="synonym">Ophicephalus striatus</name>
    <dbReference type="NCBI Taxonomy" id="64152"/>
    <lineage>
        <taxon>Eukaryota</taxon>
        <taxon>Metazoa</taxon>
        <taxon>Chordata</taxon>
        <taxon>Craniata</taxon>
        <taxon>Vertebrata</taxon>
        <taxon>Euteleostomi</taxon>
        <taxon>Actinopterygii</taxon>
        <taxon>Neopterygii</taxon>
        <taxon>Teleostei</taxon>
        <taxon>Neoteleostei</taxon>
        <taxon>Acanthomorphata</taxon>
        <taxon>Anabantaria</taxon>
        <taxon>Anabantiformes</taxon>
        <taxon>Channoidei</taxon>
        <taxon>Channidae</taxon>
        <taxon>Channa</taxon>
    </lineage>
</organism>
<dbReference type="InterPro" id="IPR008983">
    <property type="entry name" value="Tumour_necrosis_fac-like_dom"/>
</dbReference>
<evidence type="ECO:0000256" key="3">
    <source>
        <dbReference type="ARBA" id="ARBA00022530"/>
    </source>
</evidence>
<keyword evidence="9" id="KW-0325">Glycoprotein</keyword>
<dbReference type="SMART" id="SM00110">
    <property type="entry name" value="C1Q"/>
    <property type="match status" value="1"/>
</dbReference>
<feature type="signal peptide" evidence="12">
    <location>
        <begin position="1"/>
        <end position="22"/>
    </location>
</feature>
<dbReference type="AlphaFoldDB" id="A0AA88NYE2"/>
<dbReference type="Gene3D" id="2.60.120.40">
    <property type="match status" value="1"/>
</dbReference>
<proteinExistence type="predicted"/>
<feature type="region of interest" description="Disordered" evidence="11">
    <location>
        <begin position="28"/>
        <end position="58"/>
    </location>
</feature>
<protein>
    <recommendedName>
        <fullName evidence="13">C1q domain-containing protein</fullName>
    </recommendedName>
</protein>
<keyword evidence="3" id="KW-0272">Extracellular matrix</keyword>
<keyword evidence="4" id="KW-0399">Innate immunity</keyword>
<evidence type="ECO:0000256" key="2">
    <source>
        <dbReference type="ARBA" id="ARBA00022525"/>
    </source>
</evidence>
<sequence length="262" mass="27901">MGDYHGLIILVGVSLFLAIGRCSDSCNGENGQVGVSGTPGRDGWPGEKGQKGEPAVMSNGPVDVGVLLLLKGEAGNRGPQGVMGPKGFSGDLGPPGTAGQPGRPGPDGSGQGQHATQQSRSAFSAIRTASSFPKYNQPVTYQRTIVNHRGDFNTATGHFTCRVPGVYYFTFHSVAKVSICLQIASDPPEQQRLGFCDYHKDNNQVSQILSGGVVLKLAAGQKVWLQSFKDQQKDAEARDTREKQIIFNGFLLFPYSDQSNTA</sequence>
<accession>A0AA88NYE2</accession>
<feature type="chain" id="PRO_5041657304" description="C1q domain-containing protein" evidence="12">
    <location>
        <begin position="23"/>
        <end position="262"/>
    </location>
</feature>
<dbReference type="EMBL" id="JAUPFM010000001">
    <property type="protein sequence ID" value="KAK2861653.1"/>
    <property type="molecule type" value="Genomic_DNA"/>
</dbReference>
<keyword evidence="15" id="KW-1185">Reference proteome</keyword>
<comment type="caution">
    <text evidence="14">The sequence shown here is derived from an EMBL/GenBank/DDBJ whole genome shotgun (WGS) entry which is preliminary data.</text>
</comment>
<dbReference type="InterPro" id="IPR001073">
    <property type="entry name" value="C1q_dom"/>
</dbReference>
<keyword evidence="5" id="KW-0677">Repeat</keyword>
<evidence type="ECO:0000256" key="10">
    <source>
        <dbReference type="ARBA" id="ARBA00023278"/>
    </source>
</evidence>
<dbReference type="GO" id="GO:0005581">
    <property type="term" value="C:collagen trimer"/>
    <property type="evidence" value="ECO:0007669"/>
    <property type="project" value="UniProtKB-KW"/>
</dbReference>
<dbReference type="PROSITE" id="PS50871">
    <property type="entry name" value="C1Q"/>
    <property type="match status" value="1"/>
</dbReference>
<dbReference type="InterPro" id="IPR050392">
    <property type="entry name" value="Collagen/C1q_domain"/>
</dbReference>
<dbReference type="PRINTS" id="PR00007">
    <property type="entry name" value="COMPLEMNTC1Q"/>
</dbReference>